<evidence type="ECO:0000256" key="11">
    <source>
        <dbReference type="PIRSR" id="PIRSR601019-2"/>
    </source>
</evidence>
<evidence type="ECO:0000256" key="10">
    <source>
        <dbReference type="PIRSR" id="PIRSR601019-1"/>
    </source>
</evidence>
<feature type="binding site" evidence="10">
    <location>
        <begin position="217"/>
        <end position="221"/>
    </location>
    <ligand>
        <name>GTP</name>
        <dbReference type="ChEBI" id="CHEBI:37565"/>
    </ligand>
</feature>
<dbReference type="GO" id="GO:0005834">
    <property type="term" value="C:heterotrimeric G-protein complex"/>
    <property type="evidence" value="ECO:0007669"/>
    <property type="project" value="TreeGrafter"/>
</dbReference>
<dbReference type="FunFam" id="3.40.50.300:FF:002307">
    <property type="entry name" value="Guanine nucleotide-binding protein G(k) subunit alpha"/>
    <property type="match status" value="1"/>
</dbReference>
<dbReference type="PROSITE" id="PS51882">
    <property type="entry name" value="G_ALPHA"/>
    <property type="match status" value="1"/>
</dbReference>
<keyword evidence="8" id="KW-0807">Transducer</keyword>
<dbReference type="Proteomes" id="UP000050640">
    <property type="component" value="Unplaced"/>
</dbReference>
<dbReference type="PANTHER" id="PTHR10218">
    <property type="entry name" value="GTP-BINDING PROTEIN ALPHA SUBUNIT"/>
    <property type="match status" value="1"/>
</dbReference>
<dbReference type="WBParaSite" id="EEL_0000781501-mRNA-1">
    <property type="protein sequence ID" value="EEL_0000781501-mRNA-1"/>
    <property type="gene ID" value="EEL_0000781501"/>
</dbReference>
<evidence type="ECO:0000313" key="12">
    <source>
        <dbReference type="Proteomes" id="UP000050640"/>
    </source>
</evidence>
<evidence type="ECO:0000256" key="2">
    <source>
        <dbReference type="ARBA" id="ARBA00022707"/>
    </source>
</evidence>
<keyword evidence="5 11" id="KW-0460">Magnesium</keyword>
<feature type="binding site" evidence="11">
    <location>
        <position position="192"/>
    </location>
    <ligand>
        <name>Mg(2+)</name>
        <dbReference type="ChEBI" id="CHEBI:18420"/>
    </ligand>
</feature>
<feature type="binding site" evidence="11">
    <location>
        <position position="47"/>
    </location>
    <ligand>
        <name>Mg(2+)</name>
        <dbReference type="ChEBI" id="CHEBI:18420"/>
    </ligand>
</feature>
<dbReference type="SMART" id="SM00275">
    <property type="entry name" value="G_alpha"/>
    <property type="match status" value="1"/>
</dbReference>
<dbReference type="Gene3D" id="1.10.400.10">
    <property type="entry name" value="GI Alpha 1, domain 2-like"/>
    <property type="match status" value="1"/>
</dbReference>
<dbReference type="GO" id="GO:0007188">
    <property type="term" value="P:adenylate cyclase-modulating G protein-coupled receptor signaling pathway"/>
    <property type="evidence" value="ECO:0007669"/>
    <property type="project" value="InterPro"/>
</dbReference>
<evidence type="ECO:0000256" key="3">
    <source>
        <dbReference type="ARBA" id="ARBA00022723"/>
    </source>
</evidence>
<dbReference type="GO" id="GO:0031683">
    <property type="term" value="F:G-protein beta/gamma-subunit complex binding"/>
    <property type="evidence" value="ECO:0007669"/>
    <property type="project" value="InterPro"/>
</dbReference>
<evidence type="ECO:0000256" key="1">
    <source>
        <dbReference type="ARBA" id="ARBA00011356"/>
    </source>
</evidence>
<feature type="binding site" evidence="10">
    <location>
        <begin position="286"/>
        <end position="289"/>
    </location>
    <ligand>
        <name>GTP</name>
        <dbReference type="ChEBI" id="CHEBI:37565"/>
    </ligand>
</feature>
<dbReference type="InterPro" id="IPR011025">
    <property type="entry name" value="GproteinA_insert"/>
</dbReference>
<dbReference type="GO" id="GO:0005525">
    <property type="term" value="F:GTP binding"/>
    <property type="evidence" value="ECO:0007669"/>
    <property type="project" value="UniProtKB-KW"/>
</dbReference>
<feature type="binding site" evidence="10">
    <location>
        <position position="342"/>
    </location>
    <ligand>
        <name>GTP</name>
        <dbReference type="ChEBI" id="CHEBI:37565"/>
    </ligand>
</feature>
<dbReference type="InterPro" id="IPR001408">
    <property type="entry name" value="Gprotein_alpha_I"/>
</dbReference>
<dbReference type="CDD" id="cd00066">
    <property type="entry name" value="G-alpha"/>
    <property type="match status" value="1"/>
</dbReference>
<evidence type="ECO:0000256" key="9">
    <source>
        <dbReference type="ARBA" id="ARBA00023288"/>
    </source>
</evidence>
<dbReference type="PRINTS" id="PR00441">
    <property type="entry name" value="GPROTEINAI"/>
</dbReference>
<dbReference type="STRING" id="1147741.A0A0R3RZQ0"/>
<keyword evidence="6 10" id="KW-0342">GTP-binding</keyword>
<proteinExistence type="predicted"/>
<keyword evidence="3 11" id="KW-0479">Metal-binding</keyword>
<dbReference type="SUPFAM" id="SSF52540">
    <property type="entry name" value="P-loop containing nucleoside triphosphate hydrolases"/>
    <property type="match status" value="1"/>
</dbReference>
<dbReference type="FunFam" id="3.40.50.300:FF:000692">
    <property type="entry name" value="Guanine nucleotide-binding protein subunit alpha"/>
    <property type="match status" value="1"/>
</dbReference>
<evidence type="ECO:0000256" key="4">
    <source>
        <dbReference type="ARBA" id="ARBA00022741"/>
    </source>
</evidence>
<protein>
    <submittedName>
        <fullName evidence="13">Guanine nucleotide-binding protein G(Q) subunit alpha</fullName>
    </submittedName>
</protein>
<keyword evidence="2" id="KW-0519">Myristate</keyword>
<sequence>MGLCQSEFEKKLHERSKGIDREIKENAIENSQAIKLLLLGAGDSGKSTLLKQMRILHSSGFTRDELIKQRLVIFENTIHAMDAILRTMKLDGVKFNDPSRKDDAAVITEAISAESVSITYVIATAIKNLWEDPAIQTIYEKRHDFYLHESAKQFRLFFSLSLQFCFFDNIDRIAAPDYEPSEQDILLTRIKTTGIVEVHFVIKNVRFRFNIRFRVFDVGGQRSERKKWIHCFEDVNAVIYVTAISEYDEVLFEDCTTNRMLESMRLFESICNSRWFINSSIILFLNKKDLFIEKLKSKSIRIAFPQYDGPQTYEDSIAFIRERFEALNANPEKMIYVHQTCATDTRQVQIILDNVIVTVIEKNLKKVGMF</sequence>
<evidence type="ECO:0000256" key="8">
    <source>
        <dbReference type="ARBA" id="ARBA00023224"/>
    </source>
</evidence>
<dbReference type="GO" id="GO:0046872">
    <property type="term" value="F:metal ion binding"/>
    <property type="evidence" value="ECO:0007669"/>
    <property type="project" value="UniProtKB-KW"/>
</dbReference>
<keyword evidence="9" id="KW-0449">Lipoprotein</keyword>
<dbReference type="PRINTS" id="PR00318">
    <property type="entry name" value="GPROTEINA"/>
</dbReference>
<dbReference type="Pfam" id="PF00503">
    <property type="entry name" value="G-alpha"/>
    <property type="match status" value="1"/>
</dbReference>
<dbReference type="GO" id="GO:0001664">
    <property type="term" value="F:G protein-coupled receptor binding"/>
    <property type="evidence" value="ECO:0007669"/>
    <property type="project" value="TreeGrafter"/>
</dbReference>
<evidence type="ECO:0000256" key="5">
    <source>
        <dbReference type="ARBA" id="ARBA00022842"/>
    </source>
</evidence>
<keyword evidence="7" id="KW-0564">Palmitate</keyword>
<dbReference type="GO" id="GO:0005737">
    <property type="term" value="C:cytoplasm"/>
    <property type="evidence" value="ECO:0007669"/>
    <property type="project" value="TreeGrafter"/>
</dbReference>
<dbReference type="InterPro" id="IPR027417">
    <property type="entry name" value="P-loop_NTPase"/>
</dbReference>
<feature type="binding site" evidence="10">
    <location>
        <begin position="186"/>
        <end position="192"/>
    </location>
    <ligand>
        <name>GTP</name>
        <dbReference type="ChEBI" id="CHEBI:37565"/>
    </ligand>
</feature>
<name>A0A0R3RZQ0_9BILA</name>
<evidence type="ECO:0000256" key="7">
    <source>
        <dbReference type="ARBA" id="ARBA00023139"/>
    </source>
</evidence>
<keyword evidence="4 10" id="KW-0547">Nucleotide-binding</keyword>
<organism evidence="12 13">
    <name type="scientific">Elaeophora elaphi</name>
    <dbReference type="NCBI Taxonomy" id="1147741"/>
    <lineage>
        <taxon>Eukaryota</taxon>
        <taxon>Metazoa</taxon>
        <taxon>Ecdysozoa</taxon>
        <taxon>Nematoda</taxon>
        <taxon>Chromadorea</taxon>
        <taxon>Rhabditida</taxon>
        <taxon>Spirurina</taxon>
        <taxon>Spiruromorpha</taxon>
        <taxon>Filarioidea</taxon>
        <taxon>Onchocercidae</taxon>
        <taxon>Elaeophora</taxon>
    </lineage>
</organism>
<dbReference type="GO" id="GO:0007010">
    <property type="term" value="P:cytoskeleton organization"/>
    <property type="evidence" value="ECO:0007669"/>
    <property type="project" value="UniProtKB-ARBA"/>
</dbReference>
<dbReference type="Gene3D" id="3.40.50.300">
    <property type="entry name" value="P-loop containing nucleotide triphosphate hydrolases"/>
    <property type="match status" value="1"/>
</dbReference>
<keyword evidence="12" id="KW-1185">Reference proteome</keyword>
<dbReference type="SUPFAM" id="SSF47895">
    <property type="entry name" value="Transducin (alpha subunit), insertion domain"/>
    <property type="match status" value="1"/>
</dbReference>
<evidence type="ECO:0000313" key="13">
    <source>
        <dbReference type="WBParaSite" id="EEL_0000781501-mRNA-1"/>
    </source>
</evidence>
<dbReference type="GO" id="GO:0003924">
    <property type="term" value="F:GTPase activity"/>
    <property type="evidence" value="ECO:0007669"/>
    <property type="project" value="InterPro"/>
</dbReference>
<comment type="subunit">
    <text evidence="1">G proteins are composed of 3 units; alpha, beta and gamma. The alpha chain contains the guanine nucleotide binding site.</text>
</comment>
<dbReference type="InterPro" id="IPR001019">
    <property type="entry name" value="Gprotein_alpha_su"/>
</dbReference>
<accession>A0A0R3RZQ0</accession>
<dbReference type="AlphaFoldDB" id="A0A0R3RZQ0"/>
<dbReference type="PANTHER" id="PTHR10218:SF245">
    <property type="entry name" value="GUANINE NUCLEOTIDE-BINDING PROTEIN ALPHA-2 SUBUNIT-RELATED"/>
    <property type="match status" value="1"/>
</dbReference>
<reference evidence="13" key="1">
    <citation type="submission" date="2017-02" db="UniProtKB">
        <authorList>
            <consortium name="WormBaseParasite"/>
        </authorList>
    </citation>
    <scope>IDENTIFICATION</scope>
</reference>
<evidence type="ECO:0000256" key="6">
    <source>
        <dbReference type="ARBA" id="ARBA00023134"/>
    </source>
</evidence>